<dbReference type="InterPro" id="IPR029046">
    <property type="entry name" value="LolA/LolB/LppX"/>
</dbReference>
<keyword evidence="5 10" id="KW-0813">Transport</keyword>
<evidence type="ECO:0000256" key="3">
    <source>
        <dbReference type="ARBA" id="ARBA00011245"/>
    </source>
</evidence>
<comment type="subcellular location">
    <subcellularLocation>
        <location evidence="1 10">Periplasm</location>
    </subcellularLocation>
</comment>
<keyword evidence="9 10" id="KW-0143">Chaperone</keyword>
<evidence type="ECO:0000256" key="6">
    <source>
        <dbReference type="ARBA" id="ARBA00022729"/>
    </source>
</evidence>
<dbReference type="EMBL" id="CP070273">
    <property type="protein sequence ID" value="QRV25795.1"/>
    <property type="molecule type" value="Genomic_DNA"/>
</dbReference>
<evidence type="ECO:0000256" key="2">
    <source>
        <dbReference type="ARBA" id="ARBA00007615"/>
    </source>
</evidence>
<organism evidence="11 12">
    <name type="scientific">Marinomonas foliarum</name>
    <dbReference type="NCBI Taxonomy" id="491950"/>
    <lineage>
        <taxon>Bacteria</taxon>
        <taxon>Pseudomonadati</taxon>
        <taxon>Pseudomonadota</taxon>
        <taxon>Gammaproteobacteria</taxon>
        <taxon>Oceanospirillales</taxon>
        <taxon>Oceanospirillaceae</taxon>
        <taxon>Marinomonas</taxon>
    </lineage>
</organism>
<comment type="function">
    <text evidence="10">Participates in the translocation of lipoproteins from the inner membrane to the outer membrane. Only forms a complex with a lipoprotein if the residue after the N-terminal Cys is not an aspartate (The Asp acts as a targeting signal to indicate that the lipoprotein should stay in the inner membrane).</text>
</comment>
<evidence type="ECO:0000256" key="7">
    <source>
        <dbReference type="ARBA" id="ARBA00022764"/>
    </source>
</evidence>
<comment type="similarity">
    <text evidence="2 10">Belongs to the LolA family.</text>
</comment>
<keyword evidence="6 10" id="KW-0732">Signal</keyword>
<reference evidence="11 12" key="1">
    <citation type="submission" date="2021-02" db="EMBL/GenBank/DDBJ databases">
        <title>The genome of Marinomonas foliarum JZW.</title>
        <authorList>
            <person name="Sun M."/>
        </authorList>
    </citation>
    <scope>NUCLEOTIDE SEQUENCE [LARGE SCALE GENOMIC DNA]</scope>
    <source>
        <strain evidence="11 12">JZW</strain>
    </source>
</reference>
<evidence type="ECO:0000313" key="11">
    <source>
        <dbReference type="EMBL" id="QRV25795.1"/>
    </source>
</evidence>
<evidence type="ECO:0000256" key="8">
    <source>
        <dbReference type="ARBA" id="ARBA00022927"/>
    </source>
</evidence>
<evidence type="ECO:0000256" key="4">
    <source>
        <dbReference type="ARBA" id="ARBA00014035"/>
    </source>
</evidence>
<keyword evidence="7 10" id="KW-0574">Periplasm</keyword>
<evidence type="ECO:0000256" key="5">
    <source>
        <dbReference type="ARBA" id="ARBA00022448"/>
    </source>
</evidence>
<dbReference type="InterPro" id="IPR018323">
    <property type="entry name" value="OM_lipoprot_carrier_LolA_Pbac"/>
</dbReference>
<dbReference type="PANTHER" id="PTHR35869:SF1">
    <property type="entry name" value="OUTER-MEMBRANE LIPOPROTEIN CARRIER PROTEIN"/>
    <property type="match status" value="1"/>
</dbReference>
<protein>
    <recommendedName>
        <fullName evidence="4 10">Outer-membrane lipoprotein carrier protein</fullName>
    </recommendedName>
</protein>
<keyword evidence="11" id="KW-0449">Lipoprotein</keyword>
<sequence length="216" mass="23955" precursor="true">MYEWRYILVNKLVTFALFGFLAIFQSTLVQADDNATASIESLLEMNRNIEGEFRQVTYDEKGKQLQVSEGVFLLAKPNQFVWDSVTPFAQRIISDGKNITVWDVDLEQATKKPLSGAVGNSPAALLGQPAADVLPHYDVSTLGAEKFRLAPKDDQDLFQALTLSFRDKVISAMSILDTLGQTTVIEFKNVETHEGVAKENFVLDLPANVDVIVEGQ</sequence>
<dbReference type="SUPFAM" id="SSF89392">
    <property type="entry name" value="Prokaryotic lipoproteins and lipoprotein localization factors"/>
    <property type="match status" value="1"/>
</dbReference>
<dbReference type="Pfam" id="PF03548">
    <property type="entry name" value="LolA"/>
    <property type="match status" value="1"/>
</dbReference>
<evidence type="ECO:0000256" key="9">
    <source>
        <dbReference type="ARBA" id="ARBA00023186"/>
    </source>
</evidence>
<dbReference type="HAMAP" id="MF_00240">
    <property type="entry name" value="LolA"/>
    <property type="match status" value="1"/>
</dbReference>
<gene>
    <name evidence="10 11" type="primary">lolA</name>
    <name evidence="11" type="ORF">JSY38_14900</name>
</gene>
<dbReference type="InterPro" id="IPR004564">
    <property type="entry name" value="OM_lipoprot_carrier_LolA-like"/>
</dbReference>
<dbReference type="PANTHER" id="PTHR35869">
    <property type="entry name" value="OUTER-MEMBRANE LIPOPROTEIN CARRIER PROTEIN"/>
    <property type="match status" value="1"/>
</dbReference>
<name>A0ABX7IU64_9GAMM</name>
<proteinExistence type="inferred from homology"/>
<evidence type="ECO:0000313" key="12">
    <source>
        <dbReference type="Proteomes" id="UP000644167"/>
    </source>
</evidence>
<dbReference type="Gene3D" id="2.50.20.10">
    <property type="entry name" value="Lipoprotein localisation LolA/LolB/LppX"/>
    <property type="match status" value="1"/>
</dbReference>
<comment type="subunit">
    <text evidence="3 10">Monomer.</text>
</comment>
<dbReference type="CDD" id="cd16325">
    <property type="entry name" value="LolA"/>
    <property type="match status" value="1"/>
</dbReference>
<feature type="signal peptide" evidence="10">
    <location>
        <begin position="1"/>
        <end position="31"/>
    </location>
</feature>
<keyword evidence="8 10" id="KW-0653">Protein transport</keyword>
<evidence type="ECO:0000256" key="10">
    <source>
        <dbReference type="HAMAP-Rule" id="MF_00240"/>
    </source>
</evidence>
<dbReference type="NCBIfam" id="TIGR00547">
    <property type="entry name" value="lolA"/>
    <property type="match status" value="1"/>
</dbReference>
<keyword evidence="12" id="KW-1185">Reference proteome</keyword>
<dbReference type="Proteomes" id="UP000644167">
    <property type="component" value="Chromosome"/>
</dbReference>
<evidence type="ECO:0000256" key="1">
    <source>
        <dbReference type="ARBA" id="ARBA00004418"/>
    </source>
</evidence>
<feature type="chain" id="PRO_5044928604" description="Outer-membrane lipoprotein carrier protein" evidence="10">
    <location>
        <begin position="32"/>
        <end position="216"/>
    </location>
</feature>
<accession>A0ABX7IU64</accession>